<name>A0AAD1S5H2_PELCU</name>
<dbReference type="Pfam" id="PF15053">
    <property type="entry name" value="Njmu-R1"/>
    <property type="match status" value="1"/>
</dbReference>
<protein>
    <recommendedName>
        <fullName evidence="4">Protein Njmu-R1</fullName>
    </recommendedName>
</protein>
<keyword evidence="3" id="KW-1185">Reference proteome</keyword>
<dbReference type="EMBL" id="OW240916">
    <property type="protein sequence ID" value="CAH2291903.1"/>
    <property type="molecule type" value="Genomic_DNA"/>
</dbReference>
<evidence type="ECO:0000256" key="1">
    <source>
        <dbReference type="SAM" id="MobiDB-lite"/>
    </source>
</evidence>
<dbReference type="PANTHER" id="PTHR14416:SF2">
    <property type="entry name" value="PROTEIN NJMU-R1"/>
    <property type="match status" value="1"/>
</dbReference>
<dbReference type="GO" id="GO:0099041">
    <property type="term" value="P:vesicle tethering to Golgi"/>
    <property type="evidence" value="ECO:0007669"/>
    <property type="project" value="InterPro"/>
</dbReference>
<gene>
    <name evidence="2" type="ORF">PECUL_23A046086</name>
</gene>
<proteinExistence type="predicted"/>
<evidence type="ECO:0000313" key="3">
    <source>
        <dbReference type="Proteomes" id="UP001295444"/>
    </source>
</evidence>
<dbReference type="PANTHER" id="PTHR14416">
    <property type="entry name" value="PROTEIN NJMU-R1"/>
    <property type="match status" value="1"/>
</dbReference>
<accession>A0AAD1S5H2</accession>
<evidence type="ECO:0000313" key="2">
    <source>
        <dbReference type="EMBL" id="CAH2291903.1"/>
    </source>
</evidence>
<feature type="region of interest" description="Disordered" evidence="1">
    <location>
        <begin position="1"/>
        <end position="21"/>
    </location>
</feature>
<organism evidence="2 3">
    <name type="scientific">Pelobates cultripes</name>
    <name type="common">Western spadefoot toad</name>
    <dbReference type="NCBI Taxonomy" id="61616"/>
    <lineage>
        <taxon>Eukaryota</taxon>
        <taxon>Metazoa</taxon>
        <taxon>Chordata</taxon>
        <taxon>Craniata</taxon>
        <taxon>Vertebrata</taxon>
        <taxon>Euteleostomi</taxon>
        <taxon>Amphibia</taxon>
        <taxon>Batrachia</taxon>
        <taxon>Anura</taxon>
        <taxon>Pelobatoidea</taxon>
        <taxon>Pelobatidae</taxon>
        <taxon>Pelobates</taxon>
    </lineage>
</organism>
<dbReference type="InterPro" id="IPR028280">
    <property type="entry name" value="Njmu-R1"/>
</dbReference>
<dbReference type="GO" id="GO:0005802">
    <property type="term" value="C:trans-Golgi network"/>
    <property type="evidence" value="ECO:0007669"/>
    <property type="project" value="InterPro"/>
</dbReference>
<evidence type="ECO:0008006" key="4">
    <source>
        <dbReference type="Google" id="ProtNLM"/>
    </source>
</evidence>
<reference evidence="2" key="1">
    <citation type="submission" date="2022-03" db="EMBL/GenBank/DDBJ databases">
        <authorList>
            <person name="Alioto T."/>
            <person name="Alioto T."/>
            <person name="Gomez Garrido J."/>
        </authorList>
    </citation>
    <scope>NUCLEOTIDE SEQUENCE</scope>
</reference>
<dbReference type="AlphaFoldDB" id="A0AAD1S5H2"/>
<sequence>MMLQAQGSLAESVDGDELRSEDGFPGERPCLNYYCLYLYQTGSLSLSVADSDDGSPAGAMGEMSSNEDFSLSLVDTSLPAESEPELKGFIAKWLSRGALFEGMGNVSPVELSFPEYSLGCYYCLLRQDQACESSNQPPEYVVCFLGGSEKGLDSHGTSGTFRLELDKYAAVLKTKLDPQMINLEVEIKPLLSNWFGDSVLPIYRVVTLFQEKLAYLLHAALSYTPVEVNNADPGTQNDINRFMSLASLQGLVQEGTMNSLCIVMSDELQKPVHVDFSDSQPQFINAVSNKFCEDWMQVFINTYDGGNPFLFRQKLENFKLKVIQDMNSLKRLIRQAEMSHYALFRCYTFLKNCGNGDLLLKFVKVEQAEMPESGSVVSVLEEFILEEGSAVHNS</sequence>
<dbReference type="Proteomes" id="UP001295444">
    <property type="component" value="Chromosome 05"/>
</dbReference>